<dbReference type="PANTHER" id="PTHR48463">
    <property type="entry name" value="DUF223 DOMAIN-CONTAINING PROTEIN"/>
    <property type="match status" value="1"/>
</dbReference>
<evidence type="ECO:0000313" key="1">
    <source>
        <dbReference type="EMBL" id="CAH1424374.1"/>
    </source>
</evidence>
<dbReference type="InterPro" id="IPR012340">
    <property type="entry name" value="NA-bd_OB-fold"/>
</dbReference>
<name>A0AAU9M955_9ASTR</name>
<dbReference type="Gene3D" id="2.40.50.140">
    <property type="entry name" value="Nucleic acid-binding proteins"/>
    <property type="match status" value="2"/>
</dbReference>
<evidence type="ECO:0008006" key="3">
    <source>
        <dbReference type="Google" id="ProtNLM"/>
    </source>
</evidence>
<keyword evidence="2" id="KW-1185">Reference proteome</keyword>
<dbReference type="PANTHER" id="PTHR48463:SF1">
    <property type="entry name" value="DUF223 DOMAIN-CONTAINING PROTEIN"/>
    <property type="match status" value="1"/>
</dbReference>
<proteinExistence type="predicted"/>
<gene>
    <name evidence="1" type="ORF">LVIROSA_LOCUS11583</name>
</gene>
<dbReference type="SUPFAM" id="SSF50249">
    <property type="entry name" value="Nucleic acid-binding proteins"/>
    <property type="match status" value="1"/>
</dbReference>
<dbReference type="EMBL" id="CAKMRJ010001557">
    <property type="protein sequence ID" value="CAH1424374.1"/>
    <property type="molecule type" value="Genomic_DNA"/>
</dbReference>
<dbReference type="Proteomes" id="UP001157418">
    <property type="component" value="Unassembled WGS sequence"/>
</dbReference>
<sequence length="383" mass="43021">MGDAIQILGQRKEQGFVQSVLIPNRCHTIEKYGCGVSDCYKKWLEKDVYIAVGTTSSITFVPDTRIIPTYWFHFISKKTNLRLCGSTCRILIYVIPINISGDDIAISLWKECTNIPSKFDRTSLENAPALVVVTISSVKISTYVGSLRLGTGNVSHLYINPPIPETTILIDIYGTFLDSPVNFEPPTLLSDVLEKTHSDLSDKSFTAELSTSEYISDCWYQVQCPNCKIATFKQGKNWFCPSDAILTSPSTTFKLSAIITDESQSMIVVLSDNATQDLFGTTSDKLISDDDINHRKQLPPIAALQGIPKKMKLHMTNTSTDNNIRFIITNIDKPPLKKKYPYRHHHHNIQHLQNTVKRDIADLLEAAQSKLDESFSLDDKWAV</sequence>
<protein>
    <recommendedName>
        <fullName evidence="3">Replication factor A C-terminal domain-containing protein</fullName>
    </recommendedName>
</protein>
<evidence type="ECO:0000313" key="2">
    <source>
        <dbReference type="Proteomes" id="UP001157418"/>
    </source>
</evidence>
<reference evidence="1 2" key="1">
    <citation type="submission" date="2022-01" db="EMBL/GenBank/DDBJ databases">
        <authorList>
            <person name="Xiong W."/>
            <person name="Schranz E."/>
        </authorList>
    </citation>
    <scope>NUCLEOTIDE SEQUENCE [LARGE SCALE GENOMIC DNA]</scope>
</reference>
<accession>A0AAU9M955</accession>
<comment type="caution">
    <text evidence="1">The sequence shown here is derived from an EMBL/GenBank/DDBJ whole genome shotgun (WGS) entry which is preliminary data.</text>
</comment>
<dbReference type="AlphaFoldDB" id="A0AAU9M955"/>
<organism evidence="1 2">
    <name type="scientific">Lactuca virosa</name>
    <dbReference type="NCBI Taxonomy" id="75947"/>
    <lineage>
        <taxon>Eukaryota</taxon>
        <taxon>Viridiplantae</taxon>
        <taxon>Streptophyta</taxon>
        <taxon>Embryophyta</taxon>
        <taxon>Tracheophyta</taxon>
        <taxon>Spermatophyta</taxon>
        <taxon>Magnoliopsida</taxon>
        <taxon>eudicotyledons</taxon>
        <taxon>Gunneridae</taxon>
        <taxon>Pentapetalae</taxon>
        <taxon>asterids</taxon>
        <taxon>campanulids</taxon>
        <taxon>Asterales</taxon>
        <taxon>Asteraceae</taxon>
        <taxon>Cichorioideae</taxon>
        <taxon>Cichorieae</taxon>
        <taxon>Lactucinae</taxon>
        <taxon>Lactuca</taxon>
    </lineage>
</organism>